<keyword evidence="2" id="KW-1133">Transmembrane helix</keyword>
<protein>
    <submittedName>
        <fullName evidence="3">Uncharacterized protein</fullName>
    </submittedName>
</protein>
<evidence type="ECO:0000313" key="4">
    <source>
        <dbReference type="Proteomes" id="UP000192578"/>
    </source>
</evidence>
<keyword evidence="2" id="KW-0472">Membrane</keyword>
<comment type="caution">
    <text evidence="3">The sequence shown here is derived from an EMBL/GenBank/DDBJ whole genome shotgun (WGS) entry which is preliminary data.</text>
</comment>
<dbReference type="EMBL" id="MTYJ01000014">
    <property type="protein sequence ID" value="OQV23057.1"/>
    <property type="molecule type" value="Genomic_DNA"/>
</dbReference>
<gene>
    <name evidence="3" type="ORF">BV898_03105</name>
</gene>
<feature type="region of interest" description="Disordered" evidence="1">
    <location>
        <begin position="192"/>
        <end position="212"/>
    </location>
</feature>
<evidence type="ECO:0000313" key="3">
    <source>
        <dbReference type="EMBL" id="OQV23057.1"/>
    </source>
</evidence>
<proteinExistence type="predicted"/>
<feature type="transmembrane region" description="Helical" evidence="2">
    <location>
        <begin position="159"/>
        <end position="184"/>
    </location>
</feature>
<reference evidence="4" key="1">
    <citation type="submission" date="2017-01" db="EMBL/GenBank/DDBJ databases">
        <title>Comparative genomics of anhydrobiosis in the tardigrade Hypsibius dujardini.</title>
        <authorList>
            <person name="Yoshida Y."/>
            <person name="Koutsovoulos G."/>
            <person name="Laetsch D."/>
            <person name="Stevens L."/>
            <person name="Kumar S."/>
            <person name="Horikawa D."/>
            <person name="Ishino K."/>
            <person name="Komine S."/>
            <person name="Tomita M."/>
            <person name="Blaxter M."/>
            <person name="Arakawa K."/>
        </authorList>
    </citation>
    <scope>NUCLEOTIDE SEQUENCE [LARGE SCALE GENOMIC DNA]</scope>
    <source>
        <strain evidence="4">Z151</strain>
    </source>
</reference>
<feature type="transmembrane region" description="Helical" evidence="2">
    <location>
        <begin position="78"/>
        <end position="99"/>
    </location>
</feature>
<evidence type="ECO:0000256" key="2">
    <source>
        <dbReference type="SAM" id="Phobius"/>
    </source>
</evidence>
<dbReference type="AlphaFoldDB" id="A0A1W0X624"/>
<organism evidence="3 4">
    <name type="scientific">Hypsibius exemplaris</name>
    <name type="common">Freshwater tardigrade</name>
    <dbReference type="NCBI Taxonomy" id="2072580"/>
    <lineage>
        <taxon>Eukaryota</taxon>
        <taxon>Metazoa</taxon>
        <taxon>Ecdysozoa</taxon>
        <taxon>Tardigrada</taxon>
        <taxon>Eutardigrada</taxon>
        <taxon>Parachela</taxon>
        <taxon>Hypsibioidea</taxon>
        <taxon>Hypsibiidae</taxon>
        <taxon>Hypsibius</taxon>
    </lineage>
</organism>
<keyword evidence="4" id="KW-1185">Reference proteome</keyword>
<evidence type="ECO:0000256" key="1">
    <source>
        <dbReference type="SAM" id="MobiDB-lite"/>
    </source>
</evidence>
<sequence length="212" mass="24237">MKRFSQDTANRIVWSILIFFLVVLALGPLLAVINFTQRTEPCITYNSNGACVIWRGNSSLPKDDPRNQPPQSQPTNLITYQMVGSVSFVLILTASSWMCRTTVGWVWNPYTQRYHLEKSHFRYFLWFCCAVLAVMYFMQSFSVVFLGSVYKPEEKRTPLLMASAVFAVLTILLLVPIIVVIVFIRRHTEEETNSNPCEIPMPSLGGEAPLRY</sequence>
<dbReference type="Proteomes" id="UP000192578">
    <property type="component" value="Unassembled WGS sequence"/>
</dbReference>
<name>A0A1W0X624_HYPEX</name>
<feature type="transmembrane region" description="Helical" evidence="2">
    <location>
        <begin position="12"/>
        <end position="33"/>
    </location>
</feature>
<accession>A0A1W0X624</accession>
<keyword evidence="2" id="KW-0812">Transmembrane</keyword>
<feature type="transmembrane region" description="Helical" evidence="2">
    <location>
        <begin position="120"/>
        <end position="139"/>
    </location>
</feature>